<evidence type="ECO:0000313" key="1">
    <source>
        <dbReference type="EMBL" id="SHG94015.1"/>
    </source>
</evidence>
<dbReference type="GO" id="GO:0009295">
    <property type="term" value="C:nucleoid"/>
    <property type="evidence" value="ECO:0007669"/>
    <property type="project" value="InterPro"/>
</dbReference>
<dbReference type="STRING" id="947013.SAMN04488109_2558"/>
<dbReference type="EMBL" id="FQWQ01000001">
    <property type="protein sequence ID" value="SHG94015.1"/>
    <property type="molecule type" value="Genomic_DNA"/>
</dbReference>
<organism evidence="1 2">
    <name type="scientific">Chryseolinea serpens</name>
    <dbReference type="NCBI Taxonomy" id="947013"/>
    <lineage>
        <taxon>Bacteria</taxon>
        <taxon>Pseudomonadati</taxon>
        <taxon>Bacteroidota</taxon>
        <taxon>Cytophagia</taxon>
        <taxon>Cytophagales</taxon>
        <taxon>Fulvivirgaceae</taxon>
        <taxon>Chryseolinea</taxon>
    </lineage>
</organism>
<dbReference type="AlphaFoldDB" id="A0A1M5NX23"/>
<reference evidence="1 2" key="1">
    <citation type="submission" date="2016-11" db="EMBL/GenBank/DDBJ databases">
        <authorList>
            <person name="Jaros S."/>
            <person name="Januszkiewicz K."/>
            <person name="Wedrychowicz H."/>
        </authorList>
    </citation>
    <scope>NUCLEOTIDE SEQUENCE [LARGE SCALE GENOMIC DNA]</scope>
    <source>
        <strain evidence="1 2">DSM 24574</strain>
    </source>
</reference>
<accession>A0A1M5NX23</accession>
<evidence type="ECO:0008006" key="3">
    <source>
        <dbReference type="Google" id="ProtNLM"/>
    </source>
</evidence>
<sequence>MIERSQSSILQVSVHVVGNRGAQELLRISEEPLDVEDDALQDLLLTYFLSNFTTPEYYAFTFSNEDFSLNPLFQFARNIFEEAESFHENTVNIAKHLYEATQHPNIKSGDLYVARLSGVVIDNQSMDAIGIFKSENKETYLKLKANPGDFNLHADEGVNIRKLDKGCLILNRGVEEGYSILIVDNANKSDAQFWKSDFLHVKPVSDAFHHTHNFMNLTRQYVGDQLDEEFSVSKADKIDLLNRSMEFFKSKEQFNQSEFEVEVLADASVIESFRKYEKTFMSDAQIADNFEISAQAVKRQARVFKSVLKLDKNFHIYIHGSRELIEKGYDEAMNKHYYKIYFDEES</sequence>
<dbReference type="RefSeq" id="WP_084138057.1">
    <property type="nucleotide sequence ID" value="NZ_FQWQ01000001.1"/>
</dbReference>
<name>A0A1M5NX23_9BACT</name>
<protein>
    <recommendedName>
        <fullName evidence="3">Nucleoid-associated protein</fullName>
    </recommendedName>
</protein>
<proteinExistence type="predicted"/>
<evidence type="ECO:0000313" key="2">
    <source>
        <dbReference type="Proteomes" id="UP000184212"/>
    </source>
</evidence>
<gene>
    <name evidence="1" type="ORF">SAMN04488109_2558</name>
</gene>
<dbReference type="InterPro" id="IPR007358">
    <property type="entry name" value="Nucleoid_associated_NdpA"/>
</dbReference>
<dbReference type="OrthoDB" id="9153118at2"/>
<dbReference type="Proteomes" id="UP000184212">
    <property type="component" value="Unassembled WGS sequence"/>
</dbReference>
<dbReference type="Pfam" id="PF04245">
    <property type="entry name" value="NA37"/>
    <property type="match status" value="1"/>
</dbReference>
<keyword evidence="2" id="KW-1185">Reference proteome</keyword>